<keyword evidence="1" id="KW-0472">Membrane</keyword>
<protein>
    <submittedName>
        <fullName evidence="2">DUF805 domain-containing protein</fullName>
    </submittedName>
</protein>
<dbReference type="Pfam" id="PF05656">
    <property type="entry name" value="DUF805"/>
    <property type="match status" value="1"/>
</dbReference>
<gene>
    <name evidence="2" type="ORF">FPQ15_08210</name>
</gene>
<dbReference type="EMBL" id="VMHM01000010">
    <property type="protein sequence ID" value="TSJ98485.1"/>
    <property type="molecule type" value="Genomic_DNA"/>
</dbReference>
<keyword evidence="1" id="KW-1133">Transmembrane helix</keyword>
<keyword evidence="1" id="KW-0812">Transmembrane</keyword>
<reference evidence="2 3" key="1">
    <citation type="submission" date="2019-07" db="EMBL/GenBank/DDBJ databases">
        <title>Gilliamella genomes.</title>
        <authorList>
            <person name="Zheng H."/>
        </authorList>
    </citation>
    <scope>NUCLEOTIDE SEQUENCE [LARGE SCALE GENOMIC DNA]</scope>
    <source>
        <strain evidence="2 3">W8127</strain>
    </source>
</reference>
<sequence>MNWFIDCITKNYVNFNGRARRKEYWMFVLFSALLCIVTVIIDRMIGGPYIVTTIFSLAIFLPNLAVTVRRLHDTDKSGWWVLLQFIPYLGGIILFIFCLLDSTPGPNQYGENPKEL</sequence>
<feature type="transmembrane region" description="Helical" evidence="1">
    <location>
        <begin position="47"/>
        <end position="66"/>
    </location>
</feature>
<accession>A0A556SBK3</accession>
<dbReference type="PANTHER" id="PTHR34980">
    <property type="entry name" value="INNER MEMBRANE PROTEIN-RELATED-RELATED"/>
    <property type="match status" value="1"/>
</dbReference>
<name>A0A556SBK3_9GAMM</name>
<dbReference type="AlphaFoldDB" id="A0A556SBK3"/>
<evidence type="ECO:0000256" key="1">
    <source>
        <dbReference type="SAM" id="Phobius"/>
    </source>
</evidence>
<comment type="caution">
    <text evidence="2">The sequence shown here is derived from an EMBL/GenBank/DDBJ whole genome shotgun (WGS) entry which is preliminary data.</text>
</comment>
<dbReference type="GO" id="GO:0005886">
    <property type="term" value="C:plasma membrane"/>
    <property type="evidence" value="ECO:0007669"/>
    <property type="project" value="TreeGrafter"/>
</dbReference>
<evidence type="ECO:0000313" key="2">
    <source>
        <dbReference type="EMBL" id="TSJ98485.1"/>
    </source>
</evidence>
<dbReference type="PANTHER" id="PTHR34980:SF2">
    <property type="entry name" value="INNER MEMBRANE PROTEIN YHAH-RELATED"/>
    <property type="match status" value="1"/>
</dbReference>
<dbReference type="InterPro" id="IPR008523">
    <property type="entry name" value="DUF805"/>
</dbReference>
<proteinExistence type="predicted"/>
<dbReference type="Proteomes" id="UP000319483">
    <property type="component" value="Unassembled WGS sequence"/>
</dbReference>
<feature type="transmembrane region" description="Helical" evidence="1">
    <location>
        <begin position="24"/>
        <end position="41"/>
    </location>
</feature>
<feature type="transmembrane region" description="Helical" evidence="1">
    <location>
        <begin position="78"/>
        <end position="97"/>
    </location>
</feature>
<organism evidence="2 3">
    <name type="scientific">Gilliamella apicola</name>
    <dbReference type="NCBI Taxonomy" id="1196095"/>
    <lineage>
        <taxon>Bacteria</taxon>
        <taxon>Pseudomonadati</taxon>
        <taxon>Pseudomonadota</taxon>
        <taxon>Gammaproteobacteria</taxon>
        <taxon>Orbales</taxon>
        <taxon>Orbaceae</taxon>
        <taxon>Gilliamella</taxon>
    </lineage>
</organism>
<dbReference type="RefSeq" id="WP_086326273.1">
    <property type="nucleotide sequence ID" value="NZ_CAMLAP010000029.1"/>
</dbReference>
<evidence type="ECO:0000313" key="3">
    <source>
        <dbReference type="Proteomes" id="UP000319483"/>
    </source>
</evidence>